<comment type="caution">
    <text evidence="1">The sequence shown here is derived from an EMBL/GenBank/DDBJ whole genome shotgun (WGS) entry which is preliminary data.</text>
</comment>
<dbReference type="RefSeq" id="WP_214903343.1">
    <property type="nucleotide sequence ID" value="NZ_JBEXNP010000005.1"/>
</dbReference>
<dbReference type="Proteomes" id="UP001601976">
    <property type="component" value="Unassembled WGS sequence"/>
</dbReference>
<accession>A0ABW6RHH8</accession>
<reference evidence="1 2" key="1">
    <citation type="submission" date="2024-10" db="EMBL/GenBank/DDBJ databases">
        <title>The Natural Products Discovery Center: Release of the First 8490 Sequenced Strains for Exploring Actinobacteria Biosynthetic Diversity.</title>
        <authorList>
            <person name="Kalkreuter E."/>
            <person name="Kautsar S.A."/>
            <person name="Yang D."/>
            <person name="Bader C.D."/>
            <person name="Teijaro C.N."/>
            <person name="Fluegel L."/>
            <person name="Davis C.M."/>
            <person name="Simpson J.R."/>
            <person name="Lauterbach L."/>
            <person name="Steele A.D."/>
            <person name="Gui C."/>
            <person name="Meng S."/>
            <person name="Li G."/>
            <person name="Viehrig K."/>
            <person name="Ye F."/>
            <person name="Su P."/>
            <person name="Kiefer A.F."/>
            <person name="Nichols A."/>
            <person name="Cepeda A.J."/>
            <person name="Yan W."/>
            <person name="Fan B."/>
            <person name="Jiang Y."/>
            <person name="Adhikari A."/>
            <person name="Zheng C.-J."/>
            <person name="Schuster L."/>
            <person name="Cowan T.M."/>
            <person name="Smanski M.J."/>
            <person name="Chevrette M.G."/>
            <person name="De Carvalho L.P.S."/>
            <person name="Shen B."/>
        </authorList>
    </citation>
    <scope>NUCLEOTIDE SEQUENCE [LARGE SCALE GENOMIC DNA]</scope>
    <source>
        <strain evidence="1 2">NPDC003029</strain>
    </source>
</reference>
<dbReference type="EMBL" id="JBIAPK010000006">
    <property type="protein sequence ID" value="MFF3340985.1"/>
    <property type="molecule type" value="Genomic_DNA"/>
</dbReference>
<name>A0ABW6RHH8_9ACTN</name>
<proteinExistence type="predicted"/>
<sequence length="70" mass="7594">MYEMRAESTVGRGELVWHVIRKDVAASALCGRHLKHPSPAALLAQIEAAAERYCPTCMTAFGSAVRGHGR</sequence>
<organism evidence="1 2">
    <name type="scientific">Streptomyces flavidovirens</name>
    <dbReference type="NCBI Taxonomy" id="67298"/>
    <lineage>
        <taxon>Bacteria</taxon>
        <taxon>Bacillati</taxon>
        <taxon>Actinomycetota</taxon>
        <taxon>Actinomycetes</taxon>
        <taxon>Kitasatosporales</taxon>
        <taxon>Streptomycetaceae</taxon>
        <taxon>Streptomyces</taxon>
    </lineage>
</organism>
<evidence type="ECO:0000313" key="2">
    <source>
        <dbReference type="Proteomes" id="UP001601976"/>
    </source>
</evidence>
<keyword evidence="2" id="KW-1185">Reference proteome</keyword>
<protein>
    <submittedName>
        <fullName evidence="1">Uncharacterized protein</fullName>
    </submittedName>
</protein>
<evidence type="ECO:0000313" key="1">
    <source>
        <dbReference type="EMBL" id="MFF3340985.1"/>
    </source>
</evidence>
<gene>
    <name evidence="1" type="ORF">ACFYWW_19965</name>
</gene>